<gene>
    <name evidence="10" type="ORF">GCM10008906_13490</name>
</gene>
<dbReference type="Gene3D" id="1.10.10.10">
    <property type="entry name" value="Winged helix-like DNA-binding domain superfamily/Winged helix DNA-binding domain"/>
    <property type="match status" value="1"/>
</dbReference>
<dbReference type="EMBL" id="BAAACG010000008">
    <property type="protein sequence ID" value="GAA0737393.1"/>
    <property type="molecule type" value="Genomic_DNA"/>
</dbReference>
<dbReference type="PROSITE" id="PS50110">
    <property type="entry name" value="RESPONSE_REGULATORY"/>
    <property type="match status" value="1"/>
</dbReference>
<evidence type="ECO:0000256" key="2">
    <source>
        <dbReference type="ARBA" id="ARBA00023015"/>
    </source>
</evidence>
<dbReference type="Gene3D" id="6.10.250.690">
    <property type="match status" value="1"/>
</dbReference>
<evidence type="ECO:0000256" key="6">
    <source>
        <dbReference type="PROSITE-ProRule" id="PRU00169"/>
    </source>
</evidence>
<dbReference type="Pfam" id="PF00486">
    <property type="entry name" value="Trans_reg_C"/>
    <property type="match status" value="1"/>
</dbReference>
<feature type="domain" description="OmpR/PhoB-type" evidence="9">
    <location>
        <begin position="132"/>
        <end position="231"/>
    </location>
</feature>
<dbReference type="Gene3D" id="3.40.50.2300">
    <property type="match status" value="1"/>
</dbReference>
<keyword evidence="3 7" id="KW-0238">DNA-binding</keyword>
<dbReference type="CDD" id="cd00383">
    <property type="entry name" value="trans_reg_C"/>
    <property type="match status" value="1"/>
</dbReference>
<evidence type="ECO:0000256" key="7">
    <source>
        <dbReference type="PROSITE-ProRule" id="PRU01091"/>
    </source>
</evidence>
<dbReference type="PANTHER" id="PTHR48111">
    <property type="entry name" value="REGULATOR OF RPOS"/>
    <property type="match status" value="1"/>
</dbReference>
<accession>A0ABP3UL08</accession>
<feature type="DNA-binding region" description="OmpR/PhoB-type" evidence="7">
    <location>
        <begin position="132"/>
        <end position="231"/>
    </location>
</feature>
<keyword evidence="11" id="KW-1185">Reference proteome</keyword>
<dbReference type="InterPro" id="IPR011006">
    <property type="entry name" value="CheY-like_superfamily"/>
</dbReference>
<evidence type="ECO:0000256" key="5">
    <source>
        <dbReference type="ARBA" id="ARBA00024867"/>
    </source>
</evidence>
<evidence type="ECO:0000256" key="3">
    <source>
        <dbReference type="ARBA" id="ARBA00023125"/>
    </source>
</evidence>
<evidence type="ECO:0000259" key="9">
    <source>
        <dbReference type="PROSITE" id="PS51755"/>
    </source>
</evidence>
<comment type="function">
    <text evidence="5">May play the central regulatory role in sporulation. It may be an element of the effector pathway responsible for the activation of sporulation genes in response to nutritional stress. Spo0A may act in concert with spo0H (a sigma factor) to control the expression of some genes that are critical to the sporulation process.</text>
</comment>
<name>A0ABP3UL08_9CLOT</name>
<dbReference type="SMART" id="SM00862">
    <property type="entry name" value="Trans_reg_C"/>
    <property type="match status" value="1"/>
</dbReference>
<dbReference type="SUPFAM" id="SSF52172">
    <property type="entry name" value="CheY-like"/>
    <property type="match status" value="1"/>
</dbReference>
<evidence type="ECO:0000256" key="4">
    <source>
        <dbReference type="ARBA" id="ARBA00023163"/>
    </source>
</evidence>
<feature type="domain" description="Response regulatory" evidence="8">
    <location>
        <begin position="6"/>
        <end position="119"/>
    </location>
</feature>
<protein>
    <recommendedName>
        <fullName evidence="1">Stage 0 sporulation protein A homolog</fullName>
    </recommendedName>
</protein>
<evidence type="ECO:0000259" key="8">
    <source>
        <dbReference type="PROSITE" id="PS50110"/>
    </source>
</evidence>
<sequence>MDKNINILVVEDDNHINDMLSKLVEKKGYNVIKAYSGTEALLYIKSEDLHLVLLDLMLPGIGGEELLKKIREVKQMPIVVISAKLDKEVKIELLKNGADDYITKPFDIEELWARIYTNLRRYLKFNNNNMEGQVLNYKDISLNKETKEVCVNDKKVTLRAREFKILELLLSHPKKVFSKENLFESVWGSEYMGDENTVNVHMSNLRNKLSKENPNEEYIETIWGMGYKLKG</sequence>
<dbReference type="Proteomes" id="UP001501510">
    <property type="component" value="Unassembled WGS sequence"/>
</dbReference>
<dbReference type="SMART" id="SM00448">
    <property type="entry name" value="REC"/>
    <property type="match status" value="1"/>
</dbReference>
<keyword evidence="2" id="KW-0805">Transcription regulation</keyword>
<dbReference type="Pfam" id="PF00072">
    <property type="entry name" value="Response_reg"/>
    <property type="match status" value="1"/>
</dbReference>
<keyword evidence="6" id="KW-0597">Phosphoprotein</keyword>
<dbReference type="PROSITE" id="PS51755">
    <property type="entry name" value="OMPR_PHOB"/>
    <property type="match status" value="1"/>
</dbReference>
<dbReference type="RefSeq" id="WP_343760162.1">
    <property type="nucleotide sequence ID" value="NZ_BAAACG010000008.1"/>
</dbReference>
<keyword evidence="4" id="KW-0804">Transcription</keyword>
<dbReference type="InterPro" id="IPR036388">
    <property type="entry name" value="WH-like_DNA-bd_sf"/>
</dbReference>
<evidence type="ECO:0000313" key="11">
    <source>
        <dbReference type="Proteomes" id="UP001501510"/>
    </source>
</evidence>
<organism evidence="10 11">
    <name type="scientific">Clostridium oceanicum</name>
    <dbReference type="NCBI Taxonomy" id="1543"/>
    <lineage>
        <taxon>Bacteria</taxon>
        <taxon>Bacillati</taxon>
        <taxon>Bacillota</taxon>
        <taxon>Clostridia</taxon>
        <taxon>Eubacteriales</taxon>
        <taxon>Clostridiaceae</taxon>
        <taxon>Clostridium</taxon>
    </lineage>
</organism>
<evidence type="ECO:0000256" key="1">
    <source>
        <dbReference type="ARBA" id="ARBA00018672"/>
    </source>
</evidence>
<feature type="modified residue" description="4-aspartylphosphate" evidence="6">
    <location>
        <position position="55"/>
    </location>
</feature>
<dbReference type="InterPro" id="IPR001789">
    <property type="entry name" value="Sig_transdc_resp-reg_receiver"/>
</dbReference>
<dbReference type="PANTHER" id="PTHR48111:SF2">
    <property type="entry name" value="RESPONSE REGULATOR SAER"/>
    <property type="match status" value="1"/>
</dbReference>
<evidence type="ECO:0000313" key="10">
    <source>
        <dbReference type="EMBL" id="GAA0737393.1"/>
    </source>
</evidence>
<proteinExistence type="predicted"/>
<comment type="caution">
    <text evidence="10">The sequence shown here is derived from an EMBL/GenBank/DDBJ whole genome shotgun (WGS) entry which is preliminary data.</text>
</comment>
<reference evidence="11" key="1">
    <citation type="journal article" date="2019" name="Int. J. Syst. Evol. Microbiol.">
        <title>The Global Catalogue of Microorganisms (GCM) 10K type strain sequencing project: providing services to taxonomists for standard genome sequencing and annotation.</title>
        <authorList>
            <consortium name="The Broad Institute Genomics Platform"/>
            <consortium name="The Broad Institute Genome Sequencing Center for Infectious Disease"/>
            <person name="Wu L."/>
            <person name="Ma J."/>
        </authorList>
    </citation>
    <scope>NUCLEOTIDE SEQUENCE [LARGE SCALE GENOMIC DNA]</scope>
    <source>
        <strain evidence="11">JCM 1407</strain>
    </source>
</reference>
<dbReference type="InterPro" id="IPR039420">
    <property type="entry name" value="WalR-like"/>
</dbReference>
<dbReference type="InterPro" id="IPR001867">
    <property type="entry name" value="OmpR/PhoB-type_DNA-bd"/>
</dbReference>